<dbReference type="SUPFAM" id="SSF50630">
    <property type="entry name" value="Acid proteases"/>
    <property type="match status" value="1"/>
</dbReference>
<dbReference type="Gene3D" id="6.10.140.60">
    <property type="match status" value="1"/>
</dbReference>
<feature type="signal peptide" evidence="6">
    <location>
        <begin position="1"/>
        <end position="16"/>
    </location>
</feature>
<proteinExistence type="inferred from homology"/>
<evidence type="ECO:0000256" key="5">
    <source>
        <dbReference type="RuleBase" id="RU000454"/>
    </source>
</evidence>
<protein>
    <submittedName>
        <fullName evidence="9">Embryonic pepsinogen-like</fullName>
    </submittedName>
</protein>
<dbReference type="Pfam" id="PF00026">
    <property type="entry name" value="Asp"/>
    <property type="match status" value="1"/>
</dbReference>
<dbReference type="InterPro" id="IPR001461">
    <property type="entry name" value="Aspartic_peptidase_A1"/>
</dbReference>
<evidence type="ECO:0000313" key="8">
    <source>
        <dbReference type="Proteomes" id="UP000189705"/>
    </source>
</evidence>
<keyword evidence="6" id="KW-0732">Signal</keyword>
<dbReference type="InterPro" id="IPR033121">
    <property type="entry name" value="PEPTIDASE_A1"/>
</dbReference>
<evidence type="ECO:0000256" key="4">
    <source>
        <dbReference type="PIRSR" id="PIRSR601461-2"/>
    </source>
</evidence>
<gene>
    <name evidence="9" type="primary">LOC102383357</name>
</gene>
<feature type="disulfide bond" evidence="4">
    <location>
        <begin position="105"/>
        <end position="110"/>
    </location>
</feature>
<keyword evidence="5" id="KW-0645">Protease</keyword>
<dbReference type="FunFam" id="2.40.70.10:FF:000004">
    <property type="entry name" value="Pepsin A"/>
    <property type="match status" value="1"/>
</dbReference>
<feature type="active site" evidence="3">
    <location>
        <position position="92"/>
    </location>
</feature>
<evidence type="ECO:0000256" key="2">
    <source>
        <dbReference type="ARBA" id="ARBA00023157"/>
    </source>
</evidence>
<dbReference type="Pfam" id="PF07966">
    <property type="entry name" value="A1_Propeptide"/>
    <property type="match status" value="1"/>
</dbReference>
<keyword evidence="5" id="KW-0378">Hydrolase</keyword>
<organism evidence="8 9">
    <name type="scientific">Alligator sinensis</name>
    <name type="common">Chinese alligator</name>
    <dbReference type="NCBI Taxonomy" id="38654"/>
    <lineage>
        <taxon>Eukaryota</taxon>
        <taxon>Metazoa</taxon>
        <taxon>Chordata</taxon>
        <taxon>Craniata</taxon>
        <taxon>Vertebrata</taxon>
        <taxon>Euteleostomi</taxon>
        <taxon>Archelosauria</taxon>
        <taxon>Archosauria</taxon>
        <taxon>Crocodylia</taxon>
        <taxon>Alligatoridae</taxon>
        <taxon>Alligatorinae</taxon>
        <taxon>Alligator</taxon>
    </lineage>
</organism>
<evidence type="ECO:0000256" key="6">
    <source>
        <dbReference type="SAM" id="SignalP"/>
    </source>
</evidence>
<dbReference type="PANTHER" id="PTHR47966:SF13">
    <property type="entry name" value="CHYMOSIN"/>
    <property type="match status" value="1"/>
</dbReference>
<dbReference type="GO" id="GO:0004190">
    <property type="term" value="F:aspartic-type endopeptidase activity"/>
    <property type="evidence" value="ECO:0007669"/>
    <property type="project" value="UniProtKB-KW"/>
</dbReference>
<accession>A0A3Q0GQ16</accession>
<dbReference type="PROSITE" id="PS51767">
    <property type="entry name" value="PEPTIDASE_A1"/>
    <property type="match status" value="1"/>
</dbReference>
<name>A0A3Q0GQ16_ALLSI</name>
<dbReference type="KEGG" id="asn:102383357"/>
<dbReference type="PANTHER" id="PTHR47966">
    <property type="entry name" value="BETA-SITE APP-CLEAVING ENZYME, ISOFORM A-RELATED"/>
    <property type="match status" value="1"/>
</dbReference>
<feature type="chain" id="PRO_5018065982" evidence="6">
    <location>
        <begin position="17"/>
        <end position="381"/>
    </location>
</feature>
<evidence type="ECO:0000259" key="7">
    <source>
        <dbReference type="PROSITE" id="PS51767"/>
    </source>
</evidence>
<feature type="domain" description="Peptidase A1" evidence="7">
    <location>
        <begin position="74"/>
        <end position="378"/>
    </location>
</feature>
<feature type="disulfide bond" evidence="4">
    <location>
        <begin position="265"/>
        <end position="269"/>
    </location>
</feature>
<evidence type="ECO:0000256" key="1">
    <source>
        <dbReference type="ARBA" id="ARBA00007447"/>
    </source>
</evidence>
<evidence type="ECO:0000256" key="3">
    <source>
        <dbReference type="PIRSR" id="PIRSR601461-1"/>
    </source>
</evidence>
<dbReference type="InParanoid" id="A0A3Q0GQ16"/>
<feature type="active site" evidence="3">
    <location>
        <position position="274"/>
    </location>
</feature>
<dbReference type="Proteomes" id="UP000189705">
    <property type="component" value="Unplaced"/>
</dbReference>
<dbReference type="GO" id="GO:0006508">
    <property type="term" value="P:proteolysis"/>
    <property type="evidence" value="ECO:0007669"/>
    <property type="project" value="UniProtKB-KW"/>
</dbReference>
<dbReference type="InterPro" id="IPR001969">
    <property type="entry name" value="Aspartic_peptidase_AS"/>
</dbReference>
<reference evidence="9" key="1">
    <citation type="submission" date="2025-08" db="UniProtKB">
        <authorList>
            <consortium name="RefSeq"/>
        </authorList>
    </citation>
    <scope>IDENTIFICATION</scope>
</reference>
<keyword evidence="2 4" id="KW-1015">Disulfide bond</keyword>
<dbReference type="InterPro" id="IPR012848">
    <property type="entry name" value="Aspartic_peptidase_N"/>
</dbReference>
<dbReference type="RefSeq" id="XP_025061856.1">
    <property type="nucleotide sequence ID" value="XM_025206071.1"/>
</dbReference>
<dbReference type="Gene3D" id="2.40.70.10">
    <property type="entry name" value="Acid Proteases"/>
    <property type="match status" value="2"/>
</dbReference>
<keyword evidence="8" id="KW-1185">Reference proteome</keyword>
<dbReference type="AlphaFoldDB" id="A0A3Q0GQ16"/>
<dbReference type="STRING" id="38654.A0A3Q0GQ16"/>
<dbReference type="PRINTS" id="PR00792">
    <property type="entry name" value="PEPSIN"/>
</dbReference>
<dbReference type="GeneID" id="102383357"/>
<feature type="disulfide bond" evidence="4">
    <location>
        <begin position="308"/>
        <end position="342"/>
    </location>
</feature>
<comment type="similarity">
    <text evidence="1 5">Belongs to the peptidase A1 family.</text>
</comment>
<dbReference type="FunFam" id="2.40.70.10:FF:000006">
    <property type="entry name" value="Cathepsin E"/>
    <property type="match status" value="1"/>
</dbReference>
<sequence>MKVLVVLCALFALSEGFTRIPLQKGKKMRELLREKGLLEDFLKEHHYDISTKYARSSGSQGVSEPLLNYFDTAYYGTIYIGTPPQEFTVVFDTGSSNLWVPSIICQSPACQNHQRFDPSKSSTYQSAGTNISILYDTGSMDGVVGSDTVLVSSIIDTNQQLALSTSEPGDFFTYTSFDGVLGLAYPDAAVGGLTPVFDNMMNQNLVQQDVFSVYLSKDQTGSAVIWGGIDESYCTGPIHWIPVSYQSYWQISIDSIIVNGKVIACESGCQAIVDTGTTLLVGSSPDVSSIQKVIGAIPVPYGLNKVNCNDIPSMPDVIFVMNGIQFPLPPSAYTEQDGQGDCCSIFQETESYLWILGDVFIREYYSVFDRKNNRVGLAKSV</sequence>
<keyword evidence="5" id="KW-0064">Aspartyl protease</keyword>
<dbReference type="PROSITE" id="PS00141">
    <property type="entry name" value="ASP_PROTEASE"/>
    <property type="match status" value="2"/>
</dbReference>
<evidence type="ECO:0000313" key="9">
    <source>
        <dbReference type="RefSeq" id="XP_025061856.1"/>
    </source>
</evidence>
<dbReference type="InterPro" id="IPR021109">
    <property type="entry name" value="Peptidase_aspartic_dom_sf"/>
</dbReference>